<protein>
    <recommendedName>
        <fullName evidence="6">FAD-binding FR-type domain-containing protein</fullName>
    </recommendedName>
</protein>
<dbReference type="CDD" id="cd06186">
    <property type="entry name" value="NOX_Duox_like_FAD_NADP"/>
    <property type="match status" value="1"/>
</dbReference>
<dbReference type="InterPro" id="IPR039261">
    <property type="entry name" value="FNR_nucleotide-bd"/>
</dbReference>
<keyword evidence="2" id="KW-1133">Transmembrane helix</keyword>
<dbReference type="EnsemblPlants" id="MELO3C019493.2.1">
    <property type="protein sequence ID" value="MELO3C019493.2.1"/>
    <property type="gene ID" value="MELO3C019493.2"/>
</dbReference>
<dbReference type="InterPro" id="IPR050369">
    <property type="entry name" value="RBOH/FRE"/>
</dbReference>
<dbReference type="GO" id="GO:0005886">
    <property type="term" value="C:plasma membrane"/>
    <property type="evidence" value="ECO:0007669"/>
    <property type="project" value="TreeGrafter"/>
</dbReference>
<dbReference type="InterPro" id="IPR013112">
    <property type="entry name" value="FAD-bd_8"/>
</dbReference>
<name>A0A9I9DJL9_CUCME</name>
<dbReference type="SUPFAM" id="SSF52343">
    <property type="entry name" value="Ferredoxin reductase-like, C-terminal NADP-linked domain"/>
    <property type="match status" value="1"/>
</dbReference>
<keyword evidence="2" id="KW-0472">Membrane</keyword>
<proteinExistence type="predicted"/>
<dbReference type="PANTHER" id="PTHR11972:SF79">
    <property type="entry name" value="FERRIC REDUCTION OXIDASE 4-RELATED"/>
    <property type="match status" value="1"/>
</dbReference>
<dbReference type="Pfam" id="PF08022">
    <property type="entry name" value="FAD_binding_8"/>
    <property type="match status" value="1"/>
</dbReference>
<accession>A0A9I9DJL9</accession>
<evidence type="ECO:0000256" key="1">
    <source>
        <dbReference type="ARBA" id="ARBA00023002"/>
    </source>
</evidence>
<dbReference type="AlphaFoldDB" id="A0A9I9DJL9"/>
<dbReference type="PANTHER" id="PTHR11972">
    <property type="entry name" value="NADPH OXIDASE"/>
    <property type="match status" value="1"/>
</dbReference>
<keyword evidence="1" id="KW-0560">Oxidoreductase</keyword>
<sequence>MFINVPSVSKLQWHPFTVTSNCKLEPDTVSVVIKSGGTSKLHKQLSSSLDHLQVFVEGPWASFYSLFKFYLLLISGGSGITPFFSIIRETTVRSTKLNFHISQIRLIYAFKKSINISLCWIFYFQHLVHKQKYQM</sequence>
<dbReference type="Pfam" id="PF08030">
    <property type="entry name" value="NAD_binding_6"/>
    <property type="match status" value="1"/>
</dbReference>
<evidence type="ECO:0000259" key="4">
    <source>
        <dbReference type="Pfam" id="PF08030"/>
    </source>
</evidence>
<evidence type="ECO:0000313" key="5">
    <source>
        <dbReference type="EnsemblPlants" id="MELO3C019493.2.1"/>
    </source>
</evidence>
<evidence type="ECO:0000259" key="3">
    <source>
        <dbReference type="Pfam" id="PF08022"/>
    </source>
</evidence>
<feature type="domain" description="Ferric reductase NAD binding" evidence="4">
    <location>
        <begin position="70"/>
        <end position="119"/>
    </location>
</feature>
<reference evidence="5" key="1">
    <citation type="submission" date="2023-03" db="UniProtKB">
        <authorList>
            <consortium name="EnsemblPlants"/>
        </authorList>
    </citation>
    <scope>IDENTIFICATION</scope>
</reference>
<organism evidence="5">
    <name type="scientific">Cucumis melo</name>
    <name type="common">Muskmelon</name>
    <dbReference type="NCBI Taxonomy" id="3656"/>
    <lineage>
        <taxon>Eukaryota</taxon>
        <taxon>Viridiplantae</taxon>
        <taxon>Streptophyta</taxon>
        <taxon>Embryophyta</taxon>
        <taxon>Tracheophyta</taxon>
        <taxon>Spermatophyta</taxon>
        <taxon>Magnoliopsida</taxon>
        <taxon>eudicotyledons</taxon>
        <taxon>Gunneridae</taxon>
        <taxon>Pentapetalae</taxon>
        <taxon>rosids</taxon>
        <taxon>fabids</taxon>
        <taxon>Cucurbitales</taxon>
        <taxon>Cucurbitaceae</taxon>
        <taxon>Benincaseae</taxon>
        <taxon>Cucumis</taxon>
    </lineage>
</organism>
<feature type="transmembrane region" description="Helical" evidence="2">
    <location>
        <begin position="69"/>
        <end position="87"/>
    </location>
</feature>
<dbReference type="GO" id="GO:0000293">
    <property type="term" value="F:ferric-chelate reductase activity"/>
    <property type="evidence" value="ECO:0007669"/>
    <property type="project" value="TreeGrafter"/>
</dbReference>
<evidence type="ECO:0008006" key="6">
    <source>
        <dbReference type="Google" id="ProtNLM"/>
    </source>
</evidence>
<feature type="domain" description="FAD-binding 8" evidence="3">
    <location>
        <begin position="1"/>
        <end position="61"/>
    </location>
</feature>
<evidence type="ECO:0000256" key="2">
    <source>
        <dbReference type="SAM" id="Phobius"/>
    </source>
</evidence>
<dbReference type="InterPro" id="IPR013121">
    <property type="entry name" value="Fe_red_NAD-bd_6"/>
</dbReference>
<feature type="transmembrane region" description="Helical" evidence="2">
    <location>
        <begin position="108"/>
        <end position="128"/>
    </location>
</feature>
<dbReference type="Gramene" id="MELO3C019493.2.1">
    <property type="protein sequence ID" value="MELO3C019493.2.1"/>
    <property type="gene ID" value="MELO3C019493.2"/>
</dbReference>
<keyword evidence="2" id="KW-0812">Transmembrane</keyword>
<dbReference type="Gene3D" id="3.40.50.80">
    <property type="entry name" value="Nucleotide-binding domain of ferredoxin-NADP reductase (FNR) module"/>
    <property type="match status" value="1"/>
</dbReference>